<evidence type="ECO:0000313" key="2">
    <source>
        <dbReference type="Proteomes" id="UP000246171"/>
    </source>
</evidence>
<dbReference type="Proteomes" id="UP000246171">
    <property type="component" value="Unassembled WGS sequence"/>
</dbReference>
<reference evidence="1" key="1">
    <citation type="submission" date="2016-12" db="EMBL/GenBank/DDBJ databases">
        <title>The genomes of Aspergillus section Nigri reveals drivers in fungal speciation.</title>
        <authorList>
            <consortium name="DOE Joint Genome Institute"/>
            <person name="Vesth T.C."/>
            <person name="Nybo J."/>
            <person name="Theobald S."/>
            <person name="Brandl J."/>
            <person name="Frisvad J.C."/>
            <person name="Nielsen K.F."/>
            <person name="Lyhne E.K."/>
            <person name="Kogle M.E."/>
            <person name="Kuo A."/>
            <person name="Riley R."/>
            <person name="Clum A."/>
            <person name="Nolan M."/>
            <person name="Lipzen A."/>
            <person name="Salamov A."/>
            <person name="Henrissat B."/>
            <person name="Wiebenga A."/>
            <person name="De vries R.P."/>
            <person name="Grigoriev I.V."/>
            <person name="Mortensen U.H."/>
            <person name="Andersen M.R."/>
            <person name="Baker S.E."/>
        </authorList>
    </citation>
    <scope>NUCLEOTIDE SEQUENCE</scope>
    <source>
        <strain evidence="1">CBS 122712</strain>
    </source>
</reference>
<dbReference type="AlphaFoldDB" id="A0A317VBW9"/>
<evidence type="ECO:0000313" key="1">
    <source>
        <dbReference type="EMBL" id="PWY70567.1"/>
    </source>
</evidence>
<dbReference type="RefSeq" id="XP_025386904.1">
    <property type="nucleotide sequence ID" value="XM_025531481.1"/>
</dbReference>
<dbReference type="VEuPathDB" id="FungiDB:BO83DRAFT_379327"/>
<sequence length="64" mass="7184">MLIGARSSRVGCSECDEMWRARRSRRINDQTAAMGLSHVQICYGLFWMLQAVLAGQIGRIEIGN</sequence>
<protein>
    <submittedName>
        <fullName evidence="1">Uncharacterized protein</fullName>
    </submittedName>
</protein>
<gene>
    <name evidence="1" type="ORF">BO83DRAFT_379327</name>
</gene>
<organism evidence="1 2">
    <name type="scientific">Aspergillus eucalypticola (strain CBS 122712 / IBT 29274)</name>
    <dbReference type="NCBI Taxonomy" id="1448314"/>
    <lineage>
        <taxon>Eukaryota</taxon>
        <taxon>Fungi</taxon>
        <taxon>Dikarya</taxon>
        <taxon>Ascomycota</taxon>
        <taxon>Pezizomycotina</taxon>
        <taxon>Eurotiomycetes</taxon>
        <taxon>Eurotiomycetidae</taxon>
        <taxon>Eurotiales</taxon>
        <taxon>Aspergillaceae</taxon>
        <taxon>Aspergillus</taxon>
        <taxon>Aspergillus subgen. Circumdati</taxon>
    </lineage>
</organism>
<dbReference type="EMBL" id="MSFU01000016">
    <property type="protein sequence ID" value="PWY70567.1"/>
    <property type="molecule type" value="Genomic_DNA"/>
</dbReference>
<accession>A0A317VBW9</accession>
<comment type="caution">
    <text evidence="1">The sequence shown here is derived from an EMBL/GenBank/DDBJ whole genome shotgun (WGS) entry which is preliminary data.</text>
</comment>
<keyword evidence="2" id="KW-1185">Reference proteome</keyword>
<proteinExistence type="predicted"/>
<dbReference type="GeneID" id="37053443"/>
<name>A0A317VBW9_ASPEC</name>